<dbReference type="KEGG" id="bmeg:BG04_805"/>
<dbReference type="AlphaFoldDB" id="A0A0B6AZ17"/>
<dbReference type="HOGENOM" id="CLU_3380524_0_0_9"/>
<evidence type="ECO:0000313" key="1">
    <source>
        <dbReference type="EMBL" id="AJI25174.1"/>
    </source>
</evidence>
<gene>
    <name evidence="1" type="ORF">BG04_805</name>
</gene>
<accession>A0A0B6AZ17</accession>
<dbReference type="EMBL" id="CP009920">
    <property type="protein sequence ID" value="AJI25174.1"/>
    <property type="molecule type" value="Genomic_DNA"/>
</dbReference>
<name>A0A0B6AZ17_PRIM2</name>
<proteinExistence type="predicted"/>
<reference evidence="1 2" key="1">
    <citation type="journal article" date="2015" name="Genome Announc.">
        <title>Complete genome sequences for 35 biothreat assay-relevant bacillus species.</title>
        <authorList>
            <person name="Johnson S.L."/>
            <person name="Daligault H.E."/>
            <person name="Davenport K.W."/>
            <person name="Jaissle J."/>
            <person name="Frey K.G."/>
            <person name="Ladner J.T."/>
            <person name="Broomall S.M."/>
            <person name="Bishop-Lilly K.A."/>
            <person name="Bruce D.C."/>
            <person name="Gibbons H.S."/>
            <person name="Coyne S.R."/>
            <person name="Lo C.C."/>
            <person name="Meincke L."/>
            <person name="Munk A.C."/>
            <person name="Koroleva G.I."/>
            <person name="Rosenzweig C.N."/>
            <person name="Palacios G.F."/>
            <person name="Redden C.L."/>
            <person name="Minogue T.D."/>
            <person name="Chain P.S."/>
        </authorList>
    </citation>
    <scope>NUCLEOTIDE SEQUENCE [LARGE SCALE GENOMIC DNA]</scope>
    <source>
        <strain evidence="2">ATCC 14581 / DSM 32 / JCM 2506 / NBRC 15308 / NCIMB 9376 / NCTC 10342 / NRRL B-14308 / VKM B-512</strain>
    </source>
</reference>
<sequence length="33" mass="3868">MQNGLVMCVFVWKYNKSSVTFLIKLVYIDKVIS</sequence>
<organism evidence="1 2">
    <name type="scientific">Priestia megaterium (strain ATCC 14581 / DSM 32 / CCUG 1817 / JCM 2506 / NBRC 15308 / NCIMB 9376 / NCTC 10342 / NRRL B-14308 / VKM B-512 / Ford 19)</name>
    <name type="common">Bacillus megaterium</name>
    <dbReference type="NCBI Taxonomy" id="1348623"/>
    <lineage>
        <taxon>Bacteria</taxon>
        <taxon>Bacillati</taxon>
        <taxon>Bacillota</taxon>
        <taxon>Bacilli</taxon>
        <taxon>Bacillales</taxon>
        <taxon>Bacillaceae</taxon>
        <taxon>Priestia</taxon>
    </lineage>
</organism>
<evidence type="ECO:0000313" key="2">
    <source>
        <dbReference type="Proteomes" id="UP000031829"/>
    </source>
</evidence>
<protein>
    <submittedName>
        <fullName evidence="1">Uncharacterized protein</fullName>
    </submittedName>
</protein>
<dbReference type="Proteomes" id="UP000031829">
    <property type="component" value="Chromosome"/>
</dbReference>